<dbReference type="EMBL" id="CP034328">
    <property type="protein sequence ID" value="AZL59547.1"/>
    <property type="molecule type" value="Genomic_DNA"/>
</dbReference>
<sequence>MDPIKWVAGALVLVAAYAGLASFGGWRWSQTSRQLVARLEASEVSGRAKTFDAAELADLPDPVRRYFERALIDGQPIIRSARLSMRGRFNMTLTAESWKPFTSDQDVTINRPGFVWDARITIAPGLPIRVTDSYIGGRGRLHPALLGLFPVGTLEGAGDFAKAELMRWFAEGVWYPTALLPSQGVTWTPVDDTSAQARMTDGPLTLSLLFRFGADDLVASIHADARAATVDGVSVMLPWECRMSDYQSQYGMLIPMTGEVLYLTANGERSYFHGTVTQFTYAFY</sequence>
<dbReference type="InterPro" id="IPR054213">
    <property type="entry name" value="DUF6920"/>
</dbReference>
<name>A0A3S8U7J9_9RHOB</name>
<reference evidence="2 3" key="1">
    <citation type="submission" date="2018-12" db="EMBL/GenBank/DDBJ databases">
        <title>Complete genome sequencing of Tabrizicola sp. K13M18.</title>
        <authorList>
            <person name="Bae J.-W."/>
        </authorList>
    </citation>
    <scope>NUCLEOTIDE SEQUENCE [LARGE SCALE GENOMIC DNA]</scope>
    <source>
        <strain evidence="2 3">K13M18</strain>
    </source>
</reference>
<dbReference type="KEGG" id="taw:EI545_12310"/>
<feature type="transmembrane region" description="Helical" evidence="1">
    <location>
        <begin position="6"/>
        <end position="26"/>
    </location>
</feature>
<evidence type="ECO:0000313" key="3">
    <source>
        <dbReference type="Proteomes" id="UP000282002"/>
    </source>
</evidence>
<keyword evidence="1" id="KW-1133">Transmembrane helix</keyword>
<dbReference type="OrthoDB" id="3671061at2"/>
<dbReference type="Proteomes" id="UP000282002">
    <property type="component" value="Chromosome"/>
</dbReference>
<keyword evidence="1" id="KW-0472">Membrane</keyword>
<proteinExistence type="predicted"/>
<keyword evidence="3" id="KW-1185">Reference proteome</keyword>
<protein>
    <submittedName>
        <fullName evidence="2">Uncharacterized protein</fullName>
    </submittedName>
</protein>
<evidence type="ECO:0000256" key="1">
    <source>
        <dbReference type="SAM" id="Phobius"/>
    </source>
</evidence>
<evidence type="ECO:0000313" key="2">
    <source>
        <dbReference type="EMBL" id="AZL59547.1"/>
    </source>
</evidence>
<accession>A0A3S8U7J9</accession>
<dbReference type="Pfam" id="PF21900">
    <property type="entry name" value="DUF6920"/>
    <property type="match status" value="1"/>
</dbReference>
<dbReference type="AlphaFoldDB" id="A0A3S8U7J9"/>
<gene>
    <name evidence="2" type="ORF">EI545_12310</name>
</gene>
<organism evidence="2 3">
    <name type="scientific">Tabrizicola piscis</name>
    <dbReference type="NCBI Taxonomy" id="2494374"/>
    <lineage>
        <taxon>Bacteria</taxon>
        <taxon>Pseudomonadati</taxon>
        <taxon>Pseudomonadota</taxon>
        <taxon>Alphaproteobacteria</taxon>
        <taxon>Rhodobacterales</taxon>
        <taxon>Paracoccaceae</taxon>
        <taxon>Tabrizicola</taxon>
    </lineage>
</organism>
<dbReference type="RefSeq" id="WP_125325742.1">
    <property type="nucleotide sequence ID" value="NZ_CP034328.1"/>
</dbReference>
<keyword evidence="1" id="KW-0812">Transmembrane</keyword>